<protein>
    <recommendedName>
        <fullName evidence="16">Versican a</fullName>
    </recommendedName>
</protein>
<feature type="region of interest" description="Disordered" evidence="10">
    <location>
        <begin position="886"/>
        <end position="909"/>
    </location>
</feature>
<keyword evidence="7" id="KW-0325">Glycoprotein</keyword>
<keyword evidence="3 8" id="KW-0245">EGF-like domain</keyword>
<evidence type="ECO:0000259" key="11">
    <source>
        <dbReference type="PROSITE" id="PS50026"/>
    </source>
</evidence>
<feature type="domain" description="Sushi" evidence="13">
    <location>
        <begin position="1241"/>
        <end position="1301"/>
    </location>
</feature>
<feature type="domain" description="C-type lectin" evidence="12">
    <location>
        <begin position="1123"/>
        <end position="1237"/>
    </location>
</feature>
<keyword evidence="6 8" id="KW-1015">Disulfide bond</keyword>
<evidence type="ECO:0000259" key="13">
    <source>
        <dbReference type="PROSITE" id="PS50923"/>
    </source>
</evidence>
<dbReference type="InterPro" id="IPR018097">
    <property type="entry name" value="EGF_Ca-bd_CS"/>
</dbReference>
<feature type="domain" description="EGF-like" evidence="11">
    <location>
        <begin position="1036"/>
        <end position="1072"/>
    </location>
</feature>
<dbReference type="PANTHER" id="PTHR22804">
    <property type="entry name" value="AGGRECAN/VERSICAN PROTEOGLYCAN"/>
    <property type="match status" value="1"/>
</dbReference>
<evidence type="ECO:0000256" key="4">
    <source>
        <dbReference type="ARBA" id="ARBA00022729"/>
    </source>
</evidence>
<dbReference type="GO" id="GO:0010001">
    <property type="term" value="P:glial cell differentiation"/>
    <property type="evidence" value="ECO:0007669"/>
    <property type="project" value="TreeGrafter"/>
</dbReference>
<dbReference type="GO" id="GO:0005509">
    <property type="term" value="F:calcium ion binding"/>
    <property type="evidence" value="ECO:0007669"/>
    <property type="project" value="InterPro"/>
</dbReference>
<evidence type="ECO:0000313" key="15">
    <source>
        <dbReference type="Proteomes" id="UP000472267"/>
    </source>
</evidence>
<dbReference type="SMART" id="SM00034">
    <property type="entry name" value="CLECT"/>
    <property type="match status" value="1"/>
</dbReference>
<dbReference type="PANTHER" id="PTHR22804:SF40">
    <property type="entry name" value="HYALURONAN AND PROTEOGLYCAN LINK PROTEIN 3"/>
    <property type="match status" value="1"/>
</dbReference>
<dbReference type="Pfam" id="PF00084">
    <property type="entry name" value="Sushi"/>
    <property type="match status" value="1"/>
</dbReference>
<feature type="region of interest" description="Disordered" evidence="10">
    <location>
        <begin position="1"/>
        <end position="74"/>
    </location>
</feature>
<feature type="region of interest" description="Disordered" evidence="10">
    <location>
        <begin position="186"/>
        <end position="213"/>
    </location>
</feature>
<dbReference type="Pfam" id="PF12661">
    <property type="entry name" value="hEGF"/>
    <property type="match status" value="1"/>
</dbReference>
<feature type="compositionally biased region" description="Polar residues" evidence="10">
    <location>
        <begin position="1"/>
        <end position="30"/>
    </location>
</feature>
<dbReference type="Gene3D" id="3.10.100.10">
    <property type="entry name" value="Mannose-Binding Protein A, subunit A"/>
    <property type="match status" value="1"/>
</dbReference>
<dbReference type="Gene3D" id="2.10.70.10">
    <property type="entry name" value="Complement Module, domain 1"/>
    <property type="match status" value="1"/>
</dbReference>
<dbReference type="InterPro" id="IPR016187">
    <property type="entry name" value="CTDL_fold"/>
</dbReference>
<dbReference type="InterPro" id="IPR000742">
    <property type="entry name" value="EGF"/>
</dbReference>
<evidence type="ECO:0008006" key="16">
    <source>
        <dbReference type="Google" id="ProtNLM"/>
    </source>
</evidence>
<organism evidence="14 15">
    <name type="scientific">Salarias fasciatus</name>
    <name type="common">Jewelled blenny</name>
    <name type="synonym">Blennius fasciatus</name>
    <dbReference type="NCBI Taxonomy" id="181472"/>
    <lineage>
        <taxon>Eukaryota</taxon>
        <taxon>Metazoa</taxon>
        <taxon>Chordata</taxon>
        <taxon>Craniata</taxon>
        <taxon>Vertebrata</taxon>
        <taxon>Euteleostomi</taxon>
        <taxon>Actinopterygii</taxon>
        <taxon>Neopterygii</taxon>
        <taxon>Teleostei</taxon>
        <taxon>Neoteleostei</taxon>
        <taxon>Acanthomorphata</taxon>
        <taxon>Ovalentaria</taxon>
        <taxon>Blenniimorphae</taxon>
        <taxon>Blenniiformes</taxon>
        <taxon>Blennioidei</taxon>
        <taxon>Blenniidae</taxon>
        <taxon>Salariinae</taxon>
        <taxon>Salarias</taxon>
    </lineage>
</organism>
<dbReference type="InParanoid" id="A0A672G1S5"/>
<dbReference type="SMART" id="SM00181">
    <property type="entry name" value="EGF"/>
    <property type="match status" value="2"/>
</dbReference>
<reference evidence="14" key="3">
    <citation type="submission" date="2025-09" db="UniProtKB">
        <authorList>
            <consortium name="Ensembl"/>
        </authorList>
    </citation>
    <scope>IDENTIFICATION</scope>
</reference>
<proteinExistence type="predicted"/>
<accession>A0A672G1S5</accession>
<evidence type="ECO:0000256" key="1">
    <source>
        <dbReference type="ARBA" id="ARBA00004613"/>
    </source>
</evidence>
<evidence type="ECO:0000256" key="9">
    <source>
        <dbReference type="PROSITE-ProRule" id="PRU00302"/>
    </source>
</evidence>
<dbReference type="InterPro" id="IPR033987">
    <property type="entry name" value="CSPG_CTLD"/>
</dbReference>
<feature type="compositionally biased region" description="Polar residues" evidence="10">
    <location>
        <begin position="42"/>
        <end position="74"/>
    </location>
</feature>
<feature type="compositionally biased region" description="Low complexity" evidence="10">
    <location>
        <begin position="498"/>
        <end position="509"/>
    </location>
</feature>
<feature type="domain" description="EGF-like" evidence="11">
    <location>
        <begin position="1074"/>
        <end position="1110"/>
    </location>
</feature>
<dbReference type="SUPFAM" id="SSF56436">
    <property type="entry name" value="C-type lectin-like"/>
    <property type="match status" value="1"/>
</dbReference>
<dbReference type="Pfam" id="PF00059">
    <property type="entry name" value="Lectin_C"/>
    <property type="match status" value="1"/>
</dbReference>
<dbReference type="GO" id="GO:0001501">
    <property type="term" value="P:skeletal system development"/>
    <property type="evidence" value="ECO:0007669"/>
    <property type="project" value="TreeGrafter"/>
</dbReference>
<dbReference type="PROSITE" id="PS00615">
    <property type="entry name" value="C_TYPE_LECTIN_1"/>
    <property type="match status" value="1"/>
</dbReference>
<feature type="region of interest" description="Disordered" evidence="10">
    <location>
        <begin position="87"/>
        <end position="124"/>
    </location>
</feature>
<keyword evidence="2" id="KW-0964">Secreted</keyword>
<feature type="region of interest" description="Disordered" evidence="10">
    <location>
        <begin position="631"/>
        <end position="662"/>
    </location>
</feature>
<feature type="compositionally biased region" description="Polar residues" evidence="10">
    <location>
        <begin position="399"/>
        <end position="410"/>
    </location>
</feature>
<comment type="caution">
    <text evidence="8">Lacks conserved residue(s) required for the propagation of feature annotation.</text>
</comment>
<dbReference type="InterPro" id="IPR050691">
    <property type="entry name" value="Hyaluronan_bind_Proteoglycan"/>
</dbReference>
<sequence>MSSQTDASTVQGSSVSPTGSPIFTSSNDISEQPLPDDADPFSTKSSEPSSNITTPTDSTIPTYSGVSSSEQTTDVLPEFNATLYSAHTTKTPTSSASISERASSDTTKSVASSLFSTEKPKTTTTLYEKSSVKESFTFGEAAGETQTFVSMTPTTGVLSSSQEAGITSHTETPIFSEAAEHSVSSGVKDQTTVTEHITQPSNRSVSVHSTESPFSDHTIVEFTSLSSSSESKPNDFTASPTPIPSIVYHSVTDQQVVIITPSSSQSKTNLTEHTPTMVLHASKPSTSTSLIFTEDAKDEDDLFSAVTERLTEGSSTPGQIAKDDTIIDVDTISIVPSSAFYPTVRTEEAGGATAITMTQKMEVTEEPEGSGTTEITTHASGIDSSMSTFSEYSFAISQSSPGVSISPIETSSEEKKDTMSPKAIPTTTLPIISTSEEIFDSTTPSLAFPVENKPEDEFVEHAMENKTEIPSSYSHLPSQTIRGMSTSHIPYVERSGNEITDSTAASSETEASESEKTVPTSVSTHFSTEEPTSPSKNELTFTSTVSPLQNTSKPNVMVQFVTTAVQEPNATQTEVTFQQARSEITFTHQPHADISSEKINLATTTPVSFGEETRNKLNPSDVTPQSAAIVTSHVTSSQPPTTKEVSTDALHGSDKGSDLHETSTYPILTSADMSTVTERVPAEFETTVAKHLVSFETSTATEYSSNTKKSSSGSGEIFVSTEKNINIHSDVQITPSSADYVDKDQDYPTPDYDSSDPNRVESIPYNREQTTAREDGVLITTTLAVSQTSESSPLDPVSSSVSISGEKVTSSPAVAAAITVIASTPISAQSSSSSERDSESSSSSDESMITTSIPDDDEGSVAVVLPATTKSPAVPSTRVQAEAVSYESASVSSDVASRELTTKTDSTAQHPLSLDEIQTVFKENATATSEGEVVGIGTTSGNKVKIDTDVSYQTQTPFKSTTKSSADVQSQLASVASATTPPSSLPEYDDKLDIDSTVQSSLIEGHPPVNEATTTVPNPSGELGHTVVGETVEIPGLHSCTENICQNGGSCYKSGSVYSCNCAPGYTGHRCETDIDECQSNPCRNGGTCVDGLASFKCVCLPSYSGLYCEEDTEICEYGWHKFQGHCYKYFPQRRNWDTAERECRIQGAHLTSILSHEEQLFVNRLGQDYQWIGLNDKMFDSDFRWTDGSTMQYENWRPNQPDSFFSSGEDCVVMIWHEDGQWNDVPCNYHLTYTCKKGTVACNQPPLVENARTFGVKRERYEINSLVRYQCRTGFIQRHIPTIRCRGDGRWDVPKISCMNPSSYQRTFFRKHQHNSLYSINNFRKWPDEAFRFQHQRYRGRRDRTEHRRRRQ</sequence>
<feature type="region of interest" description="Disordered" evidence="10">
    <location>
        <begin position="494"/>
        <end position="540"/>
    </location>
</feature>
<keyword evidence="4" id="KW-0732">Signal</keyword>
<feature type="disulfide bond" evidence="8">
    <location>
        <begin position="1100"/>
        <end position="1109"/>
    </location>
</feature>
<dbReference type="PROSITE" id="PS01187">
    <property type="entry name" value="EGF_CA"/>
    <property type="match status" value="1"/>
</dbReference>
<dbReference type="CDD" id="cd00033">
    <property type="entry name" value="CCP"/>
    <property type="match status" value="1"/>
</dbReference>
<dbReference type="Gene3D" id="2.10.25.10">
    <property type="entry name" value="Laminin"/>
    <property type="match status" value="2"/>
</dbReference>
<feature type="compositionally biased region" description="Basic and acidic residues" evidence="10">
    <location>
        <begin position="651"/>
        <end position="661"/>
    </location>
</feature>
<evidence type="ECO:0000256" key="5">
    <source>
        <dbReference type="ARBA" id="ARBA00022737"/>
    </source>
</evidence>
<feature type="compositionally biased region" description="Polar residues" evidence="10">
    <location>
        <begin position="631"/>
        <end position="644"/>
    </location>
</feature>
<dbReference type="FunFam" id="3.10.100.10:FF:000003">
    <property type="entry name" value="Versican core protein"/>
    <property type="match status" value="1"/>
</dbReference>
<evidence type="ECO:0000256" key="8">
    <source>
        <dbReference type="PROSITE-ProRule" id="PRU00076"/>
    </source>
</evidence>
<dbReference type="FunFam" id="2.10.70.10:FF:000003">
    <property type="entry name" value="Versican core protein"/>
    <property type="match status" value="1"/>
</dbReference>
<dbReference type="InterPro" id="IPR001304">
    <property type="entry name" value="C-type_lectin-like"/>
</dbReference>
<dbReference type="GO" id="GO:0060218">
    <property type="term" value="P:hematopoietic stem cell differentiation"/>
    <property type="evidence" value="ECO:0007669"/>
    <property type="project" value="UniProtKB-ARBA"/>
</dbReference>
<feature type="compositionally biased region" description="Polar residues" evidence="10">
    <location>
        <begin position="517"/>
        <end position="540"/>
    </location>
</feature>
<feature type="region of interest" description="Disordered" evidence="10">
    <location>
        <begin position="1004"/>
        <end position="1023"/>
    </location>
</feature>
<dbReference type="Ensembl" id="ENSSFAT00005005288.1">
    <property type="protein sequence ID" value="ENSSFAP00005004989.1"/>
    <property type="gene ID" value="ENSSFAG00005003213.1"/>
</dbReference>
<dbReference type="PROSITE" id="PS00022">
    <property type="entry name" value="EGF_1"/>
    <property type="match status" value="2"/>
</dbReference>
<feature type="region of interest" description="Disordered" evidence="10">
    <location>
        <begin position="825"/>
        <end position="860"/>
    </location>
</feature>
<keyword evidence="15" id="KW-1185">Reference proteome</keyword>
<dbReference type="OMA" id="YISQNRA"/>
<evidence type="ECO:0000256" key="7">
    <source>
        <dbReference type="ARBA" id="ARBA00023180"/>
    </source>
</evidence>
<reference evidence="14" key="1">
    <citation type="submission" date="2019-06" db="EMBL/GenBank/DDBJ databases">
        <authorList>
            <consortium name="Wellcome Sanger Institute Data Sharing"/>
        </authorList>
    </citation>
    <scope>NUCLEOTIDE SEQUENCE [LARGE SCALE GENOMIC DNA]</scope>
</reference>
<dbReference type="PROSITE" id="PS50923">
    <property type="entry name" value="SUSHI"/>
    <property type="match status" value="1"/>
</dbReference>
<dbReference type="PROSITE" id="PS00010">
    <property type="entry name" value="ASX_HYDROXYL"/>
    <property type="match status" value="1"/>
</dbReference>
<reference evidence="14" key="2">
    <citation type="submission" date="2025-08" db="UniProtKB">
        <authorList>
            <consortium name="Ensembl"/>
        </authorList>
    </citation>
    <scope>IDENTIFICATION</scope>
</reference>
<dbReference type="PROSITE" id="PS50026">
    <property type="entry name" value="EGF_3"/>
    <property type="match status" value="2"/>
</dbReference>
<feature type="disulfide bond" evidence="8">
    <location>
        <begin position="1062"/>
        <end position="1071"/>
    </location>
</feature>
<dbReference type="SUPFAM" id="SSF57196">
    <property type="entry name" value="EGF/Laminin"/>
    <property type="match status" value="1"/>
</dbReference>
<dbReference type="FunFam" id="2.10.25.10:FF:000472">
    <property type="entry name" value="Uncharacterized protein, isoform A"/>
    <property type="match status" value="1"/>
</dbReference>
<dbReference type="SUPFAM" id="SSF57535">
    <property type="entry name" value="Complement control module/SCR domain"/>
    <property type="match status" value="1"/>
</dbReference>
<dbReference type="Pfam" id="PF00008">
    <property type="entry name" value="EGF"/>
    <property type="match status" value="1"/>
</dbReference>
<feature type="disulfide bond" evidence="9">
    <location>
        <begin position="1243"/>
        <end position="1286"/>
    </location>
</feature>
<evidence type="ECO:0000259" key="12">
    <source>
        <dbReference type="PROSITE" id="PS50041"/>
    </source>
</evidence>
<dbReference type="InterPro" id="IPR001881">
    <property type="entry name" value="EGF-like_Ca-bd_dom"/>
</dbReference>
<feature type="region of interest" description="Disordered" evidence="10">
    <location>
        <begin position="729"/>
        <end position="773"/>
    </location>
</feature>
<dbReference type="InterPro" id="IPR016186">
    <property type="entry name" value="C-type_lectin-like/link_sf"/>
</dbReference>
<dbReference type="Proteomes" id="UP000472267">
    <property type="component" value="Chromosome 12"/>
</dbReference>
<keyword evidence="5" id="KW-0677">Repeat</keyword>
<evidence type="ECO:0000256" key="10">
    <source>
        <dbReference type="SAM" id="MobiDB-lite"/>
    </source>
</evidence>
<evidence type="ECO:0000256" key="6">
    <source>
        <dbReference type="ARBA" id="ARBA00023157"/>
    </source>
</evidence>
<dbReference type="SMART" id="SM00179">
    <property type="entry name" value="EGF_CA"/>
    <property type="match status" value="2"/>
</dbReference>
<feature type="region of interest" description="Disordered" evidence="10">
    <location>
        <begin position="399"/>
        <end position="424"/>
    </location>
</feature>
<dbReference type="GO" id="GO:1901222">
    <property type="term" value="P:regulation of non-canonical NF-kappaB signal transduction"/>
    <property type="evidence" value="ECO:0007669"/>
    <property type="project" value="UniProtKB-ARBA"/>
</dbReference>
<feature type="compositionally biased region" description="Low complexity" evidence="10">
    <location>
        <begin position="747"/>
        <end position="757"/>
    </location>
</feature>
<dbReference type="SMART" id="SM00032">
    <property type="entry name" value="CCP"/>
    <property type="match status" value="1"/>
</dbReference>
<dbReference type="GO" id="GO:0002052">
    <property type="term" value="P:positive regulation of neuroblast proliferation"/>
    <property type="evidence" value="ECO:0007669"/>
    <property type="project" value="TreeGrafter"/>
</dbReference>
<dbReference type="CDD" id="cd00054">
    <property type="entry name" value="EGF_CA"/>
    <property type="match status" value="2"/>
</dbReference>
<dbReference type="InterPro" id="IPR000436">
    <property type="entry name" value="Sushi_SCR_CCP_dom"/>
</dbReference>
<dbReference type="InterPro" id="IPR000152">
    <property type="entry name" value="EGF-type_Asp/Asn_hydroxyl_site"/>
</dbReference>
<dbReference type="PROSITE" id="PS50041">
    <property type="entry name" value="C_TYPE_LECTIN_2"/>
    <property type="match status" value="1"/>
</dbReference>
<evidence type="ECO:0000313" key="14">
    <source>
        <dbReference type="Ensembl" id="ENSSFAP00005004989.1"/>
    </source>
</evidence>
<feature type="compositionally biased region" description="Low complexity" evidence="10">
    <location>
        <begin position="886"/>
        <end position="895"/>
    </location>
</feature>
<dbReference type="GO" id="GO:0072534">
    <property type="term" value="C:perineuronal net"/>
    <property type="evidence" value="ECO:0007669"/>
    <property type="project" value="TreeGrafter"/>
</dbReference>
<dbReference type="InterPro" id="IPR013032">
    <property type="entry name" value="EGF-like_CS"/>
</dbReference>
<evidence type="ECO:0000256" key="3">
    <source>
        <dbReference type="ARBA" id="ARBA00022536"/>
    </source>
</evidence>
<evidence type="ECO:0000256" key="2">
    <source>
        <dbReference type="ARBA" id="ARBA00022525"/>
    </source>
</evidence>
<name>A0A672G1S5_SALFA</name>
<dbReference type="GO" id="GO:0007417">
    <property type="term" value="P:central nervous system development"/>
    <property type="evidence" value="ECO:0007669"/>
    <property type="project" value="TreeGrafter"/>
</dbReference>
<dbReference type="InterPro" id="IPR035976">
    <property type="entry name" value="Sushi/SCR/CCP_sf"/>
</dbReference>
<keyword evidence="9" id="KW-0768">Sushi</keyword>
<dbReference type="GO" id="GO:0005615">
    <property type="term" value="C:extracellular space"/>
    <property type="evidence" value="ECO:0007669"/>
    <property type="project" value="TreeGrafter"/>
</dbReference>
<comment type="subcellular location">
    <subcellularLocation>
        <location evidence="1">Secreted</location>
    </subcellularLocation>
</comment>
<feature type="compositionally biased region" description="Polar residues" evidence="10">
    <location>
        <begin position="105"/>
        <end position="124"/>
    </location>
</feature>
<dbReference type="PROSITE" id="PS01186">
    <property type="entry name" value="EGF_2"/>
    <property type="match status" value="1"/>
</dbReference>
<dbReference type="InterPro" id="IPR018378">
    <property type="entry name" value="C-type_lectin_CS"/>
</dbReference>
<dbReference type="CDD" id="cd03588">
    <property type="entry name" value="CLECT_CSPGs"/>
    <property type="match status" value="1"/>
</dbReference>
<feature type="disulfide bond" evidence="9">
    <location>
        <begin position="1272"/>
        <end position="1299"/>
    </location>
</feature>
<dbReference type="GO" id="GO:0045202">
    <property type="term" value="C:synapse"/>
    <property type="evidence" value="ECO:0007669"/>
    <property type="project" value="TreeGrafter"/>
</dbReference>
<dbReference type="GO" id="GO:0016020">
    <property type="term" value="C:membrane"/>
    <property type="evidence" value="ECO:0007669"/>
    <property type="project" value="UniProtKB-ARBA"/>
</dbReference>